<gene>
    <name evidence="2" type="ORF">FYZ43_07815</name>
    <name evidence="3" type="ORF">HHJ78_07660</name>
</gene>
<dbReference type="Gene3D" id="3.30.60.70">
    <property type="entry name" value="Trimeric LpxA-like enzymes"/>
    <property type="match status" value="1"/>
</dbReference>
<evidence type="ECO:0000313" key="3">
    <source>
        <dbReference type="EMBL" id="NMW65406.1"/>
    </source>
</evidence>
<evidence type="ECO:0000313" key="5">
    <source>
        <dbReference type="Proteomes" id="UP001209486"/>
    </source>
</evidence>
<dbReference type="EMBL" id="JABCUR010000006">
    <property type="protein sequence ID" value="NMW65406.1"/>
    <property type="molecule type" value="Genomic_DNA"/>
</dbReference>
<dbReference type="AlphaFoldDB" id="A0A7Y0U4M9"/>
<dbReference type="GO" id="GO:0016740">
    <property type="term" value="F:transferase activity"/>
    <property type="evidence" value="ECO:0007669"/>
    <property type="project" value="UniProtKB-KW"/>
</dbReference>
<reference evidence="2 5" key="1">
    <citation type="submission" date="2019-08" db="EMBL/GenBank/DDBJ databases">
        <title>Comparison of rpoB and gyrB Sequences from Mobiluncus Species and Development of a Multiplex PCR Method for Clinical Detection of Mobiluncus curtisii and Mobiluncus mulieris.</title>
        <authorList>
            <person name="Yang L."/>
            <person name="Shen Y."/>
            <person name="Xu G."/>
            <person name="Shu L.-B."/>
            <person name="Hu J."/>
            <person name="Zhang R."/>
            <person name="Wang Y."/>
            <person name="Zhou H.-W."/>
            <person name="Zhang X."/>
        </authorList>
    </citation>
    <scope>NUCLEOTIDE SEQUENCE [LARGE SCALE GENOMIC DNA]</scope>
    <source>
        <strain evidence="2 5">M26</strain>
    </source>
</reference>
<sequence>MPDEIIKKAWGVGVTAETYGGKMLDTWFPYVHEGSLNDAQAREYAARLVSLERRDDAREISNRVVIVESDLESDVTNPRDGFLRLHVLSKRLAKPNTVCLEGLSHQLNLVMWTNHGACDPVGFEETRLRLKAKFGVGVSVQSLDRIPPMTSYVSPSDVRITSSPNVRLGAYLAPGTEIGYTGFVNYNAGTLGAAHIEGRLSQGVTVDEGTTLAGGASTAGTMAIGVHQRVSLGRNCHLGANSGLAIPLGDECVIEPGLYLNADTKVYVMPSGGVIPGETGFFMEPKTLLASDLSGVSNALFRRNSQTGRVECVSRDGLEMEFAD</sequence>
<evidence type="ECO:0000313" key="4">
    <source>
        <dbReference type="Proteomes" id="UP000578252"/>
    </source>
</evidence>
<evidence type="ECO:0000313" key="2">
    <source>
        <dbReference type="EMBL" id="MCU9969298.1"/>
    </source>
</evidence>
<dbReference type="Pfam" id="PF14602">
    <property type="entry name" value="Hexapep_2"/>
    <property type="match status" value="1"/>
</dbReference>
<dbReference type="Gene3D" id="3.30.70.2010">
    <property type="match status" value="1"/>
</dbReference>
<dbReference type="InterPro" id="IPR038361">
    <property type="entry name" value="THDPS_M_sf"/>
</dbReference>
<dbReference type="InterPro" id="IPR001451">
    <property type="entry name" value="Hexapep"/>
</dbReference>
<name>A0A7Y0U4M9_9ACTO</name>
<comment type="caution">
    <text evidence="3">The sequence shown here is derived from an EMBL/GenBank/DDBJ whole genome shotgun (WGS) entry which is preliminary data.</text>
</comment>
<dbReference type="EMBL" id="VSZY01000013">
    <property type="protein sequence ID" value="MCU9969298.1"/>
    <property type="molecule type" value="Genomic_DNA"/>
</dbReference>
<accession>A0A7Y0U4M9</accession>
<dbReference type="RefSeq" id="WP_169765482.1">
    <property type="nucleotide sequence ID" value="NZ_JABCUP010000004.1"/>
</dbReference>
<organism evidence="3 4">
    <name type="scientific">Mobiluncus mulieris</name>
    <dbReference type="NCBI Taxonomy" id="2052"/>
    <lineage>
        <taxon>Bacteria</taxon>
        <taxon>Bacillati</taxon>
        <taxon>Actinomycetota</taxon>
        <taxon>Actinomycetes</taxon>
        <taxon>Actinomycetales</taxon>
        <taxon>Actinomycetaceae</taxon>
        <taxon>Mobiluncus</taxon>
    </lineage>
</organism>
<reference evidence="3 4" key="2">
    <citation type="submission" date="2020-04" db="EMBL/GenBank/DDBJ databases">
        <title>Antimicrobial susceptibility and clonality of vaginal-derived multi-drug resistant Mobiluncus isolates in China.</title>
        <authorList>
            <person name="Zhang X."/>
        </authorList>
    </citation>
    <scope>NUCLEOTIDE SEQUENCE [LARGE SCALE GENOMIC DNA]</scope>
    <source>
        <strain evidence="3 4">13</strain>
    </source>
</reference>
<dbReference type="Proteomes" id="UP001209486">
    <property type="component" value="Unassembled WGS sequence"/>
</dbReference>
<proteinExistence type="predicted"/>
<dbReference type="Proteomes" id="UP000578252">
    <property type="component" value="Unassembled WGS sequence"/>
</dbReference>
<feature type="domain" description="2,3,4,5-tetrahydropyridine-2,6-dicarboxylate N-succinyltransferase middle" evidence="1">
    <location>
        <begin position="109"/>
        <end position="147"/>
    </location>
</feature>
<dbReference type="Pfam" id="PF14789">
    <property type="entry name" value="THDPS_M"/>
    <property type="match status" value="1"/>
</dbReference>
<dbReference type="Gene3D" id="2.160.10.10">
    <property type="entry name" value="Hexapeptide repeat proteins"/>
    <property type="match status" value="1"/>
</dbReference>
<dbReference type="InterPro" id="IPR032784">
    <property type="entry name" value="THDPS_M"/>
</dbReference>
<evidence type="ECO:0000259" key="1">
    <source>
        <dbReference type="Pfam" id="PF14789"/>
    </source>
</evidence>
<keyword evidence="3" id="KW-0808">Transferase</keyword>
<dbReference type="SUPFAM" id="SSF51161">
    <property type="entry name" value="Trimeric LpxA-like enzymes"/>
    <property type="match status" value="1"/>
</dbReference>
<protein>
    <submittedName>
        <fullName evidence="3">2,3,4,5-tetrahydropyridine-2,6-dicarboxylate N-succinyltransferase</fullName>
    </submittedName>
</protein>
<dbReference type="InterPro" id="IPR011004">
    <property type="entry name" value="Trimer_LpxA-like_sf"/>
</dbReference>